<feature type="domain" description="DUF8060" evidence="3">
    <location>
        <begin position="4"/>
        <end position="98"/>
    </location>
</feature>
<evidence type="ECO:0000313" key="5">
    <source>
        <dbReference type="Proteomes" id="UP001596434"/>
    </source>
</evidence>
<feature type="region of interest" description="Disordered" evidence="1">
    <location>
        <begin position="1"/>
        <end position="29"/>
    </location>
</feature>
<feature type="compositionally biased region" description="Low complexity" evidence="1">
    <location>
        <begin position="1"/>
        <end position="10"/>
    </location>
</feature>
<dbReference type="Pfam" id="PF26256">
    <property type="entry name" value="DUF8060"/>
    <property type="match status" value="1"/>
</dbReference>
<dbReference type="GeneID" id="96953712"/>
<proteinExistence type="predicted"/>
<evidence type="ECO:0000256" key="2">
    <source>
        <dbReference type="SAM" id="Phobius"/>
    </source>
</evidence>
<keyword evidence="2" id="KW-1133">Transmembrane helix</keyword>
<accession>A0ABD5ZXI0</accession>
<dbReference type="RefSeq" id="WP_379703580.1">
    <property type="nucleotide sequence ID" value="NZ_JBHTAT010000001.1"/>
</dbReference>
<evidence type="ECO:0000256" key="1">
    <source>
        <dbReference type="SAM" id="MobiDB-lite"/>
    </source>
</evidence>
<keyword evidence="2" id="KW-0812">Transmembrane</keyword>
<comment type="caution">
    <text evidence="4">The sequence shown here is derived from an EMBL/GenBank/DDBJ whole genome shotgun (WGS) entry which is preliminary data.</text>
</comment>
<dbReference type="AlphaFoldDB" id="A0ABD5ZXI0"/>
<dbReference type="InterPro" id="IPR058373">
    <property type="entry name" value="DUF8060"/>
</dbReference>
<name>A0ABD5ZXI0_9EURY</name>
<keyword evidence="5" id="KW-1185">Reference proteome</keyword>
<gene>
    <name evidence="4" type="ORF">ACFQKE_08640</name>
</gene>
<protein>
    <recommendedName>
        <fullName evidence="3">DUF8060 domain-containing protein</fullName>
    </recommendedName>
</protein>
<feature type="transmembrane region" description="Helical" evidence="2">
    <location>
        <begin position="76"/>
        <end position="94"/>
    </location>
</feature>
<keyword evidence="2" id="KW-0472">Membrane</keyword>
<dbReference type="Proteomes" id="UP001596434">
    <property type="component" value="Unassembled WGS sequence"/>
</dbReference>
<sequence>MSETETQTDSSTDDEGEAVTPPRDDDTGGRVRRYANYAVLLALGLLAFVAVIQLYLSVSNVIRIWISDEYRSLFQAAFNLVVLLAAGIGITYQLRRLYGS</sequence>
<evidence type="ECO:0000259" key="3">
    <source>
        <dbReference type="Pfam" id="PF26256"/>
    </source>
</evidence>
<evidence type="ECO:0000313" key="4">
    <source>
        <dbReference type="EMBL" id="MFC7255358.1"/>
    </source>
</evidence>
<feature type="transmembrane region" description="Helical" evidence="2">
    <location>
        <begin position="37"/>
        <end position="56"/>
    </location>
</feature>
<organism evidence="4 5">
    <name type="scientific">Haloplanus litoreus</name>
    <dbReference type="NCBI Taxonomy" id="767515"/>
    <lineage>
        <taxon>Archaea</taxon>
        <taxon>Methanobacteriati</taxon>
        <taxon>Methanobacteriota</taxon>
        <taxon>Stenosarchaea group</taxon>
        <taxon>Halobacteria</taxon>
        <taxon>Halobacteriales</taxon>
        <taxon>Haloferacaceae</taxon>
        <taxon>Haloplanus</taxon>
    </lineage>
</organism>
<reference evidence="4 5" key="1">
    <citation type="journal article" date="2019" name="Int. J. Syst. Evol. Microbiol.">
        <title>The Global Catalogue of Microorganisms (GCM) 10K type strain sequencing project: providing services to taxonomists for standard genome sequencing and annotation.</title>
        <authorList>
            <consortium name="The Broad Institute Genomics Platform"/>
            <consortium name="The Broad Institute Genome Sequencing Center for Infectious Disease"/>
            <person name="Wu L."/>
            <person name="Ma J."/>
        </authorList>
    </citation>
    <scope>NUCLEOTIDE SEQUENCE [LARGE SCALE GENOMIC DNA]</scope>
    <source>
        <strain evidence="4 5">GX21</strain>
    </source>
</reference>
<dbReference type="EMBL" id="JBHTAT010000001">
    <property type="protein sequence ID" value="MFC7255358.1"/>
    <property type="molecule type" value="Genomic_DNA"/>
</dbReference>